<evidence type="ECO:0000313" key="2">
    <source>
        <dbReference type="Proteomes" id="UP000244811"/>
    </source>
</evidence>
<dbReference type="EMBL" id="CP056072">
    <property type="protein sequence ID" value="UKK02793.1"/>
    <property type="molecule type" value="Genomic_DNA"/>
</dbReference>
<accession>A0A976MEE5</accession>
<dbReference type="AlphaFoldDB" id="A0A976MEE5"/>
<protein>
    <submittedName>
        <fullName evidence="1">Uncharacterized protein</fullName>
    </submittedName>
</protein>
<organism evidence="1 2">
    <name type="scientific">Theileria orientalis</name>
    <dbReference type="NCBI Taxonomy" id="68886"/>
    <lineage>
        <taxon>Eukaryota</taxon>
        <taxon>Sar</taxon>
        <taxon>Alveolata</taxon>
        <taxon>Apicomplexa</taxon>
        <taxon>Aconoidasida</taxon>
        <taxon>Piroplasmida</taxon>
        <taxon>Theileriidae</taxon>
        <taxon>Theileria</taxon>
    </lineage>
</organism>
<name>A0A976MEE5_THEOR</name>
<gene>
    <name evidence="1" type="ORF">MACK_002890</name>
</gene>
<proteinExistence type="predicted"/>
<reference evidence="1" key="1">
    <citation type="submission" date="2022-07" db="EMBL/GenBank/DDBJ databases">
        <title>Evaluation of T. orientalis genome assembly methods using nanopore sequencing and analysis of variation between genomes.</title>
        <authorList>
            <person name="Yam J."/>
            <person name="Micallef M.L."/>
            <person name="Liu M."/>
            <person name="Djordjevic S.P."/>
            <person name="Bogema D.R."/>
            <person name="Jenkins C."/>
        </authorList>
    </citation>
    <scope>NUCLEOTIDE SEQUENCE</scope>
    <source>
        <strain evidence="1">Goon Nure</strain>
    </source>
</reference>
<dbReference type="Proteomes" id="UP000244811">
    <property type="component" value="Chromosome 4"/>
</dbReference>
<sequence>MLRIPNASPSGLFTNFETKCSEYFHPRVLVYVLRNKTAYLARNSSILNSSFKSPVLNRENGFSGTNFQIHSTQNLNIDENLNKYRSPDPFQKLEDDLTQLSCSLISCIDYVQPQSVATIMLSLTKLNYFNEQLFSSMLDSFTFESARPKSVSLILYSLSKCARASELIHASFFRNIEDFLEMTLFYSSTRDLTTYLISIAKLRDNLMRTFEHNDILDTLSNVYNLILNHTVSKIDSEAKLIEKEESKSRENKPGPCSFNVFELSNILESFYLMKHYNHVNHELILNQLQLKLPYSVNYISDILYVMDLLNINPKNPAIKKLDRTSIIRSNKKFCEAILADLTDKLRLLNIYELSRLTQVINRLRLWTEDEFLKSYTNSFMAIFKSYKGVIDMELILPILLYYNRRYESSINREYYQSHINKRKKSEFMSGLNEISDLCGHVCDLLQDYMSDNYPSNRIDDLLKFTSKLRTNRSLHRMKYNYKFSHQ</sequence>
<evidence type="ECO:0000313" key="1">
    <source>
        <dbReference type="EMBL" id="UKK02793.1"/>
    </source>
</evidence>